<dbReference type="STRING" id="95161.SAMN05660874_05037"/>
<dbReference type="OrthoDB" id="3402668at2"/>
<dbReference type="EMBL" id="FOZX01000011">
    <property type="protein sequence ID" value="SFT02057.1"/>
    <property type="molecule type" value="Genomic_DNA"/>
</dbReference>
<organism evidence="1 2">
    <name type="scientific">Saccharopolyspora flava</name>
    <dbReference type="NCBI Taxonomy" id="95161"/>
    <lineage>
        <taxon>Bacteria</taxon>
        <taxon>Bacillati</taxon>
        <taxon>Actinomycetota</taxon>
        <taxon>Actinomycetes</taxon>
        <taxon>Pseudonocardiales</taxon>
        <taxon>Pseudonocardiaceae</taxon>
        <taxon>Saccharopolyspora</taxon>
    </lineage>
</organism>
<reference evidence="2" key="1">
    <citation type="submission" date="2016-10" db="EMBL/GenBank/DDBJ databases">
        <authorList>
            <person name="Varghese N."/>
            <person name="Submissions S."/>
        </authorList>
    </citation>
    <scope>NUCLEOTIDE SEQUENCE [LARGE SCALE GENOMIC DNA]</scope>
    <source>
        <strain evidence="2">DSM 44771</strain>
    </source>
</reference>
<protein>
    <recommendedName>
        <fullName evidence="3">DUF397 domain-containing protein</fullName>
    </recommendedName>
</protein>
<name>A0A1I6UL92_9PSEU</name>
<proteinExistence type="predicted"/>
<keyword evidence="2" id="KW-1185">Reference proteome</keyword>
<evidence type="ECO:0008006" key="3">
    <source>
        <dbReference type="Google" id="ProtNLM"/>
    </source>
</evidence>
<accession>A0A1I6UL92</accession>
<dbReference type="AlphaFoldDB" id="A0A1I6UL92"/>
<evidence type="ECO:0000313" key="1">
    <source>
        <dbReference type="EMBL" id="SFT02057.1"/>
    </source>
</evidence>
<dbReference type="RefSeq" id="WP_093422747.1">
    <property type="nucleotide sequence ID" value="NZ_FOZX01000011.1"/>
</dbReference>
<evidence type="ECO:0000313" key="2">
    <source>
        <dbReference type="Proteomes" id="UP000198852"/>
    </source>
</evidence>
<dbReference type="Proteomes" id="UP000198852">
    <property type="component" value="Unassembled WGS sequence"/>
</dbReference>
<sequence>MKLTVDGSELTFVKASRSHWDGKECVHVSTKGTDAYLMESDDPSVIVQTTVRNLAVFFAGVKNGEFDHLVVGALEPVSV</sequence>
<gene>
    <name evidence="1" type="ORF">SAMN05660874_05037</name>
</gene>